<dbReference type="Proteomes" id="UP001058974">
    <property type="component" value="Chromosome 7"/>
</dbReference>
<accession>A0A9D5A2Q8</accession>
<proteinExistence type="predicted"/>
<comment type="caution">
    <text evidence="1">The sequence shown here is derived from an EMBL/GenBank/DDBJ whole genome shotgun (WGS) entry which is preliminary data.</text>
</comment>
<dbReference type="Gramene" id="Psat07G0670800-T1">
    <property type="protein sequence ID" value="KAI5392018.1"/>
    <property type="gene ID" value="KIW84_076708"/>
</dbReference>
<sequence>MPQDQLEGNISDEYEEWIVQDQVVLIWLLSTVSKFVLPCVLSYNHAFEVWDRIHKYFNVHMKARVLQLHIEPKSIKKVDVHENFAPIRGHGCISHGRGRGKGCLPYGSRPTYQLCGKYGHVAINYCQQFNEQFTSTHAQALPQHVAYLTYDTLEDSTSKS</sequence>
<evidence type="ECO:0000313" key="2">
    <source>
        <dbReference type="Proteomes" id="UP001058974"/>
    </source>
</evidence>
<keyword evidence="2" id="KW-1185">Reference proteome</keyword>
<reference evidence="1 2" key="1">
    <citation type="journal article" date="2022" name="Nat. Genet.">
        <title>Improved pea reference genome and pan-genome highlight genomic features and evolutionary characteristics.</title>
        <authorList>
            <person name="Yang T."/>
            <person name="Liu R."/>
            <person name="Luo Y."/>
            <person name="Hu S."/>
            <person name="Wang D."/>
            <person name="Wang C."/>
            <person name="Pandey M.K."/>
            <person name="Ge S."/>
            <person name="Xu Q."/>
            <person name="Li N."/>
            <person name="Li G."/>
            <person name="Huang Y."/>
            <person name="Saxena R.K."/>
            <person name="Ji Y."/>
            <person name="Li M."/>
            <person name="Yan X."/>
            <person name="He Y."/>
            <person name="Liu Y."/>
            <person name="Wang X."/>
            <person name="Xiang C."/>
            <person name="Varshney R.K."/>
            <person name="Ding H."/>
            <person name="Gao S."/>
            <person name="Zong X."/>
        </authorList>
    </citation>
    <scope>NUCLEOTIDE SEQUENCE [LARGE SCALE GENOMIC DNA]</scope>
    <source>
        <strain evidence="1 2">cv. Zhongwan 6</strain>
    </source>
</reference>
<dbReference type="EMBL" id="JAMSHJ010000007">
    <property type="protein sequence ID" value="KAI5392018.1"/>
    <property type="molecule type" value="Genomic_DNA"/>
</dbReference>
<protein>
    <submittedName>
        <fullName evidence="1">Uncharacterized protein</fullName>
    </submittedName>
</protein>
<evidence type="ECO:0000313" key="1">
    <source>
        <dbReference type="EMBL" id="KAI5392018.1"/>
    </source>
</evidence>
<dbReference type="AlphaFoldDB" id="A0A9D5A2Q8"/>
<organism evidence="1 2">
    <name type="scientific">Pisum sativum</name>
    <name type="common">Garden pea</name>
    <name type="synonym">Lathyrus oleraceus</name>
    <dbReference type="NCBI Taxonomy" id="3888"/>
    <lineage>
        <taxon>Eukaryota</taxon>
        <taxon>Viridiplantae</taxon>
        <taxon>Streptophyta</taxon>
        <taxon>Embryophyta</taxon>
        <taxon>Tracheophyta</taxon>
        <taxon>Spermatophyta</taxon>
        <taxon>Magnoliopsida</taxon>
        <taxon>eudicotyledons</taxon>
        <taxon>Gunneridae</taxon>
        <taxon>Pentapetalae</taxon>
        <taxon>rosids</taxon>
        <taxon>fabids</taxon>
        <taxon>Fabales</taxon>
        <taxon>Fabaceae</taxon>
        <taxon>Papilionoideae</taxon>
        <taxon>50 kb inversion clade</taxon>
        <taxon>NPAAA clade</taxon>
        <taxon>Hologalegina</taxon>
        <taxon>IRL clade</taxon>
        <taxon>Fabeae</taxon>
        <taxon>Lathyrus</taxon>
    </lineage>
</organism>
<name>A0A9D5A2Q8_PEA</name>
<gene>
    <name evidence="1" type="ORF">KIW84_076708</name>
</gene>